<dbReference type="PANTHER" id="PTHR32347">
    <property type="entry name" value="EFFLUX SYSTEM COMPONENT YKNX-RELATED"/>
    <property type="match status" value="1"/>
</dbReference>
<feature type="domain" description="Multidrug resistance protein MdtA-like alpha-helical hairpin" evidence="4">
    <location>
        <begin position="117"/>
        <end position="181"/>
    </location>
</feature>
<dbReference type="InterPro" id="IPR050465">
    <property type="entry name" value="UPF0194_transport"/>
</dbReference>
<proteinExistence type="predicted"/>
<dbReference type="AlphaFoldDB" id="A0A840UI97"/>
<evidence type="ECO:0000259" key="4">
    <source>
        <dbReference type="Pfam" id="PF25876"/>
    </source>
</evidence>
<feature type="domain" description="Multidrug resistance protein MdtA-like barrel-sandwich hybrid" evidence="5">
    <location>
        <begin position="43"/>
        <end position="240"/>
    </location>
</feature>
<dbReference type="GO" id="GO:0015562">
    <property type="term" value="F:efflux transmembrane transporter activity"/>
    <property type="evidence" value="ECO:0007669"/>
    <property type="project" value="InterPro"/>
</dbReference>
<sequence length="333" mass="36346">MQGYRNYILAAIVFLFLAAVVLSAGCGSNNKDKVIWGRSDATEVDINTKVAGRLVKLLVKEGDQVKKGQVLAYIDKRDIEAQINEAKAKIKALQAQKKQASLTTLLQGQTTSLAVQASNAQLEKAESDLKLARSNYNRYNSLLSSGAVSEATVDTYRNTLEAAESAYNQAQANLASTNADLLQKNVDEASEDNVDKQIEQAQASLQQIEVSLDETTIRAPFDGVISAKYVDEGTMLSTSTPIVCVQNPLDNWVNIKVPETNLSKYPVGTEVTLAARNGDLKLKGKIVDVSKKAEFATYRSTSERGGQDIITFNVKIQINSPKIRPGMQFHIED</sequence>
<evidence type="ECO:0000313" key="6">
    <source>
        <dbReference type="EMBL" id="MBB5336719.1"/>
    </source>
</evidence>
<evidence type="ECO:0000259" key="5">
    <source>
        <dbReference type="Pfam" id="PF25917"/>
    </source>
</evidence>
<organism evidence="6 7">
    <name type="scientific">Pectinatus brassicae</name>
    <dbReference type="NCBI Taxonomy" id="862415"/>
    <lineage>
        <taxon>Bacteria</taxon>
        <taxon>Bacillati</taxon>
        <taxon>Bacillota</taxon>
        <taxon>Negativicutes</taxon>
        <taxon>Selenomonadales</taxon>
        <taxon>Selenomonadaceae</taxon>
        <taxon>Pectinatus</taxon>
    </lineage>
</organism>
<dbReference type="SUPFAM" id="SSF111369">
    <property type="entry name" value="HlyD-like secretion proteins"/>
    <property type="match status" value="3"/>
</dbReference>
<dbReference type="InterPro" id="IPR058624">
    <property type="entry name" value="MdtA-like_HH"/>
</dbReference>
<evidence type="ECO:0000256" key="1">
    <source>
        <dbReference type="ARBA" id="ARBA00004196"/>
    </source>
</evidence>
<feature type="coiled-coil region" evidence="3">
    <location>
        <begin position="76"/>
        <end position="218"/>
    </location>
</feature>
<dbReference type="Proteomes" id="UP000559117">
    <property type="component" value="Unassembled WGS sequence"/>
</dbReference>
<comment type="subcellular location">
    <subcellularLocation>
        <location evidence="1">Cell envelope</location>
    </subcellularLocation>
</comment>
<protein>
    <submittedName>
        <fullName evidence="6">HlyD family secretion protein</fullName>
    </submittedName>
</protein>
<dbReference type="InterPro" id="IPR058625">
    <property type="entry name" value="MdtA-like_BSH"/>
</dbReference>
<reference evidence="6 7" key="1">
    <citation type="submission" date="2020-08" db="EMBL/GenBank/DDBJ databases">
        <title>Genomic Encyclopedia of Type Strains, Phase IV (KMG-IV): sequencing the most valuable type-strain genomes for metagenomic binning, comparative biology and taxonomic classification.</title>
        <authorList>
            <person name="Goeker M."/>
        </authorList>
    </citation>
    <scope>NUCLEOTIDE SEQUENCE [LARGE SCALE GENOMIC DNA]</scope>
    <source>
        <strain evidence="6 7">DSM 24661</strain>
    </source>
</reference>
<keyword evidence="2 3" id="KW-0175">Coiled coil</keyword>
<evidence type="ECO:0000256" key="2">
    <source>
        <dbReference type="ARBA" id="ARBA00023054"/>
    </source>
</evidence>
<comment type="caution">
    <text evidence="6">The sequence shown here is derived from an EMBL/GenBank/DDBJ whole genome shotgun (WGS) entry which is preliminary data.</text>
</comment>
<dbReference type="Gene3D" id="2.40.50.100">
    <property type="match status" value="2"/>
</dbReference>
<dbReference type="PROSITE" id="PS51257">
    <property type="entry name" value="PROKAR_LIPOPROTEIN"/>
    <property type="match status" value="1"/>
</dbReference>
<keyword evidence="7" id="KW-1185">Reference proteome</keyword>
<gene>
    <name evidence="6" type="ORF">HNR32_001873</name>
</gene>
<dbReference type="Pfam" id="PF25917">
    <property type="entry name" value="BSH_RND"/>
    <property type="match status" value="1"/>
</dbReference>
<dbReference type="GO" id="GO:0030313">
    <property type="term" value="C:cell envelope"/>
    <property type="evidence" value="ECO:0007669"/>
    <property type="project" value="UniProtKB-SubCell"/>
</dbReference>
<dbReference type="Gene3D" id="1.10.287.470">
    <property type="entry name" value="Helix hairpin bin"/>
    <property type="match status" value="3"/>
</dbReference>
<evidence type="ECO:0000256" key="3">
    <source>
        <dbReference type="SAM" id="Coils"/>
    </source>
</evidence>
<dbReference type="Pfam" id="PF25876">
    <property type="entry name" value="HH_MFP_RND"/>
    <property type="match status" value="1"/>
</dbReference>
<evidence type="ECO:0000313" key="7">
    <source>
        <dbReference type="Proteomes" id="UP000559117"/>
    </source>
</evidence>
<dbReference type="EMBL" id="JACHFH010000022">
    <property type="protein sequence ID" value="MBB5336719.1"/>
    <property type="molecule type" value="Genomic_DNA"/>
</dbReference>
<accession>A0A840UI97</accession>
<dbReference type="Gene3D" id="2.40.30.170">
    <property type="match status" value="1"/>
</dbReference>
<name>A0A840UI97_9FIRM</name>
<dbReference type="RefSeq" id="WP_183861911.1">
    <property type="nucleotide sequence ID" value="NZ_JACHFH010000022.1"/>
</dbReference>